<dbReference type="Proteomes" id="UP000018851">
    <property type="component" value="Chromosome"/>
</dbReference>
<dbReference type="HOGENOM" id="CLU_2883613_0_0_5"/>
<sequence length="63" mass="6375">MATVPTDPNPDSPPDMPAEVPDEIVPPDGDTDRPAPIDDPNTSGAIDAGLPDQGDIEGNPDAA</sequence>
<dbReference type="EMBL" id="CP006644">
    <property type="protein sequence ID" value="AHE52756.1"/>
    <property type="molecule type" value="Genomic_DNA"/>
</dbReference>
<dbReference type="RefSeq" id="WP_025291052.1">
    <property type="nucleotide sequence ID" value="NZ_CP006644.1"/>
</dbReference>
<dbReference type="PATRIC" id="fig|1123269.5.peg.987"/>
<evidence type="ECO:0000313" key="3">
    <source>
        <dbReference type="Proteomes" id="UP000018851"/>
    </source>
</evidence>
<name>W0A6P6_9SPHN</name>
<reference evidence="2 3" key="1">
    <citation type="submission" date="2013-07" db="EMBL/GenBank/DDBJ databases">
        <title>Completed genome of Sphingomonas sanxanigenens NX02.</title>
        <authorList>
            <person name="Ma T."/>
            <person name="Huang H."/>
            <person name="Wu M."/>
            <person name="Li X."/>
            <person name="Li G."/>
        </authorList>
    </citation>
    <scope>NUCLEOTIDE SEQUENCE [LARGE SCALE GENOMIC DNA]</scope>
    <source>
        <strain evidence="2 3">NX02</strain>
    </source>
</reference>
<organism evidence="2 3">
    <name type="scientific">Sphingomonas sanxanigenens DSM 19645 = NX02</name>
    <dbReference type="NCBI Taxonomy" id="1123269"/>
    <lineage>
        <taxon>Bacteria</taxon>
        <taxon>Pseudomonadati</taxon>
        <taxon>Pseudomonadota</taxon>
        <taxon>Alphaproteobacteria</taxon>
        <taxon>Sphingomonadales</taxon>
        <taxon>Sphingomonadaceae</taxon>
        <taxon>Sphingomonas</taxon>
    </lineage>
</organism>
<protein>
    <submittedName>
        <fullName evidence="2">Uncharacterized protein</fullName>
    </submittedName>
</protein>
<gene>
    <name evidence="2" type="ORF">NX02_05075</name>
</gene>
<dbReference type="AlphaFoldDB" id="W0A6P6"/>
<proteinExistence type="predicted"/>
<feature type="compositionally biased region" description="Pro residues" evidence="1">
    <location>
        <begin position="7"/>
        <end position="16"/>
    </location>
</feature>
<accession>W0A6P6</accession>
<evidence type="ECO:0000313" key="2">
    <source>
        <dbReference type="EMBL" id="AHE52756.1"/>
    </source>
</evidence>
<feature type="region of interest" description="Disordered" evidence="1">
    <location>
        <begin position="1"/>
        <end position="63"/>
    </location>
</feature>
<keyword evidence="3" id="KW-1185">Reference proteome</keyword>
<dbReference type="KEGG" id="ssan:NX02_05075"/>
<evidence type="ECO:0000256" key="1">
    <source>
        <dbReference type="SAM" id="MobiDB-lite"/>
    </source>
</evidence>